<dbReference type="AlphaFoldDB" id="A0ABD2ZK04"/>
<feature type="transmembrane region" description="Helical" evidence="1">
    <location>
        <begin position="59"/>
        <end position="81"/>
    </location>
</feature>
<comment type="caution">
    <text evidence="2">The sequence shown here is derived from an EMBL/GenBank/DDBJ whole genome shotgun (WGS) entry which is preliminary data.</text>
</comment>
<evidence type="ECO:0000313" key="2">
    <source>
        <dbReference type="EMBL" id="KAL3519777.1"/>
    </source>
</evidence>
<name>A0ABD2ZK04_9GENT</name>
<keyword evidence="1" id="KW-0812">Transmembrane</keyword>
<evidence type="ECO:0000313" key="3">
    <source>
        <dbReference type="Proteomes" id="UP001630127"/>
    </source>
</evidence>
<feature type="transmembrane region" description="Helical" evidence="1">
    <location>
        <begin position="33"/>
        <end position="52"/>
    </location>
</feature>
<evidence type="ECO:0000256" key="1">
    <source>
        <dbReference type="SAM" id="Phobius"/>
    </source>
</evidence>
<accession>A0ABD2ZK04</accession>
<dbReference type="EMBL" id="JBJUIK010000008">
    <property type="protein sequence ID" value="KAL3519777.1"/>
    <property type="molecule type" value="Genomic_DNA"/>
</dbReference>
<organism evidence="2 3">
    <name type="scientific">Cinchona calisaya</name>
    <dbReference type="NCBI Taxonomy" id="153742"/>
    <lineage>
        <taxon>Eukaryota</taxon>
        <taxon>Viridiplantae</taxon>
        <taxon>Streptophyta</taxon>
        <taxon>Embryophyta</taxon>
        <taxon>Tracheophyta</taxon>
        <taxon>Spermatophyta</taxon>
        <taxon>Magnoliopsida</taxon>
        <taxon>eudicotyledons</taxon>
        <taxon>Gunneridae</taxon>
        <taxon>Pentapetalae</taxon>
        <taxon>asterids</taxon>
        <taxon>lamiids</taxon>
        <taxon>Gentianales</taxon>
        <taxon>Rubiaceae</taxon>
        <taxon>Cinchonoideae</taxon>
        <taxon>Cinchoneae</taxon>
        <taxon>Cinchona</taxon>
    </lineage>
</organism>
<protein>
    <submittedName>
        <fullName evidence="2">Uncharacterized protein</fullName>
    </submittedName>
</protein>
<reference evidence="2 3" key="1">
    <citation type="submission" date="2024-11" db="EMBL/GenBank/DDBJ databases">
        <title>A near-complete genome assembly of Cinchona calisaya.</title>
        <authorList>
            <person name="Lian D.C."/>
            <person name="Zhao X.W."/>
            <person name="Wei L."/>
        </authorList>
    </citation>
    <scope>NUCLEOTIDE SEQUENCE [LARGE SCALE GENOMIC DNA]</scope>
    <source>
        <tissue evidence="2">Nenye</tissue>
    </source>
</reference>
<keyword evidence="1" id="KW-1133">Transmembrane helix</keyword>
<sequence length="112" mass="11750">MEPKTSCRPEDLSSAEAVLIGALAPGVPTWNTLKIAILMLGLSLIAILGIAFSSSDTALTLHVAVLVLITGTLFLLLSSFLSQTGLVSVEQQMKEIGLAPKEAGEDKKDKSN</sequence>
<proteinExistence type="predicted"/>
<keyword evidence="1" id="KW-0472">Membrane</keyword>
<keyword evidence="3" id="KW-1185">Reference proteome</keyword>
<dbReference type="Proteomes" id="UP001630127">
    <property type="component" value="Unassembled WGS sequence"/>
</dbReference>
<gene>
    <name evidence="2" type="ORF">ACH5RR_017926</name>
</gene>